<evidence type="ECO:0008006" key="4">
    <source>
        <dbReference type="Google" id="ProtNLM"/>
    </source>
</evidence>
<dbReference type="AlphaFoldDB" id="A0A0D3GKY0"/>
<dbReference type="EnsemblPlants" id="OBART06G27700.1">
    <property type="protein sequence ID" value="OBART06G27700.1"/>
    <property type="gene ID" value="OBART06G27700"/>
</dbReference>
<dbReference type="STRING" id="65489.A0A0D3GKY0"/>
<name>A0A0D3GKY0_9ORYZ</name>
<feature type="region of interest" description="Disordered" evidence="1">
    <location>
        <begin position="21"/>
        <end position="67"/>
    </location>
</feature>
<organism evidence="2">
    <name type="scientific">Oryza barthii</name>
    <dbReference type="NCBI Taxonomy" id="65489"/>
    <lineage>
        <taxon>Eukaryota</taxon>
        <taxon>Viridiplantae</taxon>
        <taxon>Streptophyta</taxon>
        <taxon>Embryophyta</taxon>
        <taxon>Tracheophyta</taxon>
        <taxon>Spermatophyta</taxon>
        <taxon>Magnoliopsida</taxon>
        <taxon>Liliopsida</taxon>
        <taxon>Poales</taxon>
        <taxon>Poaceae</taxon>
        <taxon>BOP clade</taxon>
        <taxon>Oryzoideae</taxon>
        <taxon>Oryzeae</taxon>
        <taxon>Oryzinae</taxon>
        <taxon>Oryza</taxon>
    </lineage>
</organism>
<keyword evidence="3" id="KW-1185">Reference proteome</keyword>
<evidence type="ECO:0000256" key="1">
    <source>
        <dbReference type="SAM" id="MobiDB-lite"/>
    </source>
</evidence>
<evidence type="ECO:0000313" key="2">
    <source>
        <dbReference type="EnsemblPlants" id="OBART06G27700.1"/>
    </source>
</evidence>
<dbReference type="PaxDb" id="65489-OBART06G27700.1"/>
<dbReference type="Proteomes" id="UP000026960">
    <property type="component" value="Chromosome 6"/>
</dbReference>
<proteinExistence type="predicted"/>
<reference evidence="2" key="2">
    <citation type="submission" date="2015-03" db="UniProtKB">
        <authorList>
            <consortium name="EnsemblPlants"/>
        </authorList>
    </citation>
    <scope>IDENTIFICATION</scope>
</reference>
<accession>A0A0D3GKY0</accession>
<protein>
    <recommendedName>
        <fullName evidence="4">Aminotransferase class I/classII domain-containing protein</fullName>
    </recommendedName>
</protein>
<sequence>MLAWIRRRRRRQGWIHRAPSFVRPRSRRSTASRVGSDGRGGSGDLRRLSAPADADPPPLPWIRRRRRREGLIRRPSSSLHPRSRRSARARRRVVCRLLLHVRRLSHHLQAAFAVGSDVMGGSSSSLQVSGKRPAAGRARMAAVVRAEAVDASISPTMRALRSSKNMAITDQATTLRQAGEPVIGLAAGEPDFNTPASLPR</sequence>
<reference evidence="2" key="1">
    <citation type="journal article" date="2009" name="Rice">
        <title>De Novo Next Generation Sequencing of Plant Genomes.</title>
        <authorList>
            <person name="Rounsley S."/>
            <person name="Marri P.R."/>
            <person name="Yu Y."/>
            <person name="He R."/>
            <person name="Sisneros N."/>
            <person name="Goicoechea J.L."/>
            <person name="Lee S.J."/>
            <person name="Angelova A."/>
            <person name="Kudrna D."/>
            <person name="Luo M."/>
            <person name="Affourtit J."/>
            <person name="Desany B."/>
            <person name="Knight J."/>
            <person name="Niazi F."/>
            <person name="Egholm M."/>
            <person name="Wing R.A."/>
        </authorList>
    </citation>
    <scope>NUCLEOTIDE SEQUENCE [LARGE SCALE GENOMIC DNA]</scope>
    <source>
        <strain evidence="2">cv. IRGC 105608</strain>
    </source>
</reference>
<dbReference type="Gramene" id="OBART06G27700.1">
    <property type="protein sequence ID" value="OBART06G27700.1"/>
    <property type="gene ID" value="OBART06G27700"/>
</dbReference>
<dbReference type="InterPro" id="IPR015422">
    <property type="entry name" value="PyrdxlP-dep_Trfase_small"/>
</dbReference>
<dbReference type="Gene3D" id="3.90.1150.10">
    <property type="entry name" value="Aspartate Aminotransferase, domain 1"/>
    <property type="match status" value="1"/>
</dbReference>
<evidence type="ECO:0000313" key="3">
    <source>
        <dbReference type="Proteomes" id="UP000026960"/>
    </source>
</evidence>
<dbReference type="HOGENOM" id="CLU_1368068_0_0_1"/>